<dbReference type="NCBIfam" id="NF004598">
    <property type="entry name" value="PRK05932.1-5"/>
    <property type="match status" value="1"/>
</dbReference>
<evidence type="ECO:0000259" key="12">
    <source>
        <dbReference type="Pfam" id="PF04963"/>
    </source>
</evidence>
<evidence type="ECO:0000256" key="7">
    <source>
        <dbReference type="ARBA" id="ARBA00023125"/>
    </source>
</evidence>
<evidence type="ECO:0000256" key="6">
    <source>
        <dbReference type="ARBA" id="ARBA00023082"/>
    </source>
</evidence>
<feature type="domain" description="RNA polymerase sigma factor 54 core-binding" evidence="12">
    <location>
        <begin position="163"/>
        <end position="355"/>
    </location>
</feature>
<dbReference type="PANTHER" id="PTHR32248:SF4">
    <property type="entry name" value="RNA POLYMERASE SIGMA-54 FACTOR"/>
    <property type="match status" value="1"/>
</dbReference>
<dbReference type="InterPro" id="IPR038709">
    <property type="entry name" value="RpoN_core-bd_sf"/>
</dbReference>
<feature type="compositionally biased region" description="Polar residues" evidence="10">
    <location>
        <begin position="103"/>
        <end position="114"/>
    </location>
</feature>
<dbReference type="InterPro" id="IPR007046">
    <property type="entry name" value="RNA_pol_sigma_54_core-bd"/>
</dbReference>
<keyword evidence="8 9" id="KW-0804">Transcription</keyword>
<dbReference type="PANTHER" id="PTHR32248">
    <property type="entry name" value="RNA POLYMERASE SIGMA-54 FACTOR"/>
    <property type="match status" value="1"/>
</dbReference>
<evidence type="ECO:0000256" key="2">
    <source>
        <dbReference type="ARBA" id="ARBA00022478"/>
    </source>
</evidence>
<dbReference type="InterPro" id="IPR007634">
    <property type="entry name" value="RNA_pol_sigma_54_DNA-bd"/>
</dbReference>
<accession>A0A351RA86</accession>
<dbReference type="PROSITE" id="PS50044">
    <property type="entry name" value="SIGMA54_3"/>
    <property type="match status" value="1"/>
</dbReference>
<dbReference type="PROSITE" id="PS00718">
    <property type="entry name" value="SIGMA54_2"/>
    <property type="match status" value="1"/>
</dbReference>
<keyword evidence="7 9" id="KW-0238">DNA-binding</keyword>
<proteinExistence type="inferred from homology"/>
<dbReference type="PRINTS" id="PR00045">
    <property type="entry name" value="SIGMA54FCT"/>
</dbReference>
<evidence type="ECO:0000313" key="14">
    <source>
        <dbReference type="Proteomes" id="UP000264313"/>
    </source>
</evidence>
<keyword evidence="3 9" id="KW-0808">Transferase</keyword>
<evidence type="ECO:0000256" key="3">
    <source>
        <dbReference type="ARBA" id="ARBA00022679"/>
    </source>
</evidence>
<dbReference type="EMBL" id="DNAA01000119">
    <property type="protein sequence ID" value="HBA08957.1"/>
    <property type="molecule type" value="Genomic_DNA"/>
</dbReference>
<dbReference type="PROSITE" id="PS00717">
    <property type="entry name" value="SIGMA54_1"/>
    <property type="match status" value="1"/>
</dbReference>
<evidence type="ECO:0000259" key="11">
    <source>
        <dbReference type="Pfam" id="PF04552"/>
    </source>
</evidence>
<evidence type="ECO:0000256" key="1">
    <source>
        <dbReference type="ARBA" id="ARBA00008798"/>
    </source>
</evidence>
<dbReference type="GO" id="GO:0016779">
    <property type="term" value="F:nucleotidyltransferase activity"/>
    <property type="evidence" value="ECO:0007669"/>
    <property type="project" value="UniProtKB-KW"/>
</dbReference>
<comment type="similarity">
    <text evidence="1 9">Belongs to the sigma-54 factor family.</text>
</comment>
<dbReference type="GO" id="GO:0016987">
    <property type="term" value="F:sigma factor activity"/>
    <property type="evidence" value="ECO:0007669"/>
    <property type="project" value="UniProtKB-KW"/>
</dbReference>
<dbReference type="GO" id="GO:0006352">
    <property type="term" value="P:DNA-templated transcription initiation"/>
    <property type="evidence" value="ECO:0007669"/>
    <property type="project" value="InterPro"/>
</dbReference>
<comment type="function">
    <text evidence="9">Sigma factors are initiation factors that promote the attachment of RNA polymerase to specific initiation sites and are then released.</text>
</comment>
<dbReference type="Gene3D" id="1.10.10.1330">
    <property type="entry name" value="RNA polymerase sigma-54 factor, core-binding domain"/>
    <property type="match status" value="1"/>
</dbReference>
<dbReference type="GO" id="GO:0000428">
    <property type="term" value="C:DNA-directed RNA polymerase complex"/>
    <property type="evidence" value="ECO:0007669"/>
    <property type="project" value="UniProtKB-KW"/>
</dbReference>
<organism evidence="13 14">
    <name type="scientific">Methylotenera mobilis</name>
    <dbReference type="NCBI Taxonomy" id="359408"/>
    <lineage>
        <taxon>Bacteria</taxon>
        <taxon>Pseudomonadati</taxon>
        <taxon>Pseudomonadota</taxon>
        <taxon>Betaproteobacteria</taxon>
        <taxon>Nitrosomonadales</taxon>
        <taxon>Methylophilaceae</taxon>
        <taxon>Methylotenera</taxon>
    </lineage>
</organism>
<dbReference type="STRING" id="1132855.GCA_000384255_00402"/>
<dbReference type="NCBIfam" id="TIGR02395">
    <property type="entry name" value="rpoN_sigma"/>
    <property type="match status" value="1"/>
</dbReference>
<dbReference type="NCBIfam" id="NF009118">
    <property type="entry name" value="PRK12469.1"/>
    <property type="match status" value="1"/>
</dbReference>
<keyword evidence="2 9" id="KW-0240">DNA-directed RNA polymerase</keyword>
<reference evidence="13 14" key="1">
    <citation type="journal article" date="2018" name="Nat. Biotechnol.">
        <title>A standardized bacterial taxonomy based on genome phylogeny substantially revises the tree of life.</title>
        <authorList>
            <person name="Parks D.H."/>
            <person name="Chuvochina M."/>
            <person name="Waite D.W."/>
            <person name="Rinke C."/>
            <person name="Skarshewski A."/>
            <person name="Chaumeil P.A."/>
            <person name="Hugenholtz P."/>
        </authorList>
    </citation>
    <scope>NUCLEOTIDE SEQUENCE [LARGE SCALE GENOMIC DNA]</scope>
    <source>
        <strain evidence="13">UBA9958</strain>
    </source>
</reference>
<dbReference type="Proteomes" id="UP000264313">
    <property type="component" value="Unassembled WGS sequence"/>
</dbReference>
<dbReference type="Gene3D" id="1.10.10.60">
    <property type="entry name" value="Homeodomain-like"/>
    <property type="match status" value="1"/>
</dbReference>
<keyword evidence="6 9" id="KW-0731">Sigma factor</keyword>
<evidence type="ECO:0000256" key="5">
    <source>
        <dbReference type="ARBA" id="ARBA00023015"/>
    </source>
</evidence>
<evidence type="ECO:0000256" key="4">
    <source>
        <dbReference type="ARBA" id="ARBA00022695"/>
    </source>
</evidence>
<dbReference type="InterPro" id="IPR000394">
    <property type="entry name" value="RNA_pol_sigma_54"/>
</dbReference>
<dbReference type="NCBIfam" id="NF004595">
    <property type="entry name" value="PRK05932.1-2"/>
    <property type="match status" value="1"/>
</dbReference>
<evidence type="ECO:0000256" key="10">
    <source>
        <dbReference type="SAM" id="MobiDB-lite"/>
    </source>
</evidence>
<dbReference type="PIRSF" id="PIRSF000774">
    <property type="entry name" value="RpoN"/>
    <property type="match status" value="1"/>
</dbReference>
<name>A0A351RA86_9PROT</name>
<feature type="region of interest" description="Disordered" evidence="10">
    <location>
        <begin position="95"/>
        <end position="114"/>
    </location>
</feature>
<evidence type="ECO:0000256" key="9">
    <source>
        <dbReference type="PIRNR" id="PIRNR000774"/>
    </source>
</evidence>
<protein>
    <recommendedName>
        <fullName evidence="9">RNA polymerase sigma-54 factor</fullName>
    </recommendedName>
</protein>
<dbReference type="GO" id="GO:0001216">
    <property type="term" value="F:DNA-binding transcription activator activity"/>
    <property type="evidence" value="ECO:0007669"/>
    <property type="project" value="InterPro"/>
</dbReference>
<feature type="domain" description="RNA polymerase sigma factor 54 DNA-binding" evidence="11">
    <location>
        <begin position="368"/>
        <end position="525"/>
    </location>
</feature>
<keyword evidence="4 9" id="KW-0548">Nucleotidyltransferase</keyword>
<keyword evidence="5 9" id="KW-0805">Transcription regulation</keyword>
<gene>
    <name evidence="13" type="ORF">DCW48_04950</name>
</gene>
<evidence type="ECO:0000313" key="13">
    <source>
        <dbReference type="EMBL" id="HBA08957.1"/>
    </source>
</evidence>
<dbReference type="Pfam" id="PF00309">
    <property type="entry name" value="Sigma54_AID"/>
    <property type="match status" value="1"/>
</dbReference>
<dbReference type="Pfam" id="PF04963">
    <property type="entry name" value="Sigma54_CBD"/>
    <property type="match status" value="1"/>
</dbReference>
<sequence>MKQGLQLKFSQNLSLTPQLQQAIRLLQLSTLELNQEIDVLMQTNPLLERGDDTEDEYGNEVESVVEGADSNAQSAEAVIDTDKLESDAFDAEYQEAGHEFSGSEPSLSSTTEQTESAEFEVTSNEYADTFSAEFGDEFDEFSNGSRWDENTMPADDDSDFKPQETLQTSLREHLLSQLKLMPLSERDQSLALMLVDSINDDGYLEQSLEEIAELMPEELEIDTIELQTALRHVQHLDPAGVGARSLSECLLLQLEVLPKFTPHLTLANLVAKHYLPVLASRDFVKLRKELGCDESTLKQVQQLITSLNPRPGSAFSHIGSEHYIQHEVIVKKVKGIWIASLNDSVIPKLKINQLYAGILKRNRDSSSQYLQSQMQEAKWMIKNIQQRFSTILRVSQAIVDRQRNFLEYGEVAMRPLVLREIADELDLHESTISRVTTNKYMLTPRGIFELKYFFGSSVATDTGGTCSATAIRALIKQLVDQENPKKPYSDNQITDLLAKQGIVVARRTIAKYRESMNIAPASLRKTL</sequence>
<comment type="caution">
    <text evidence="13">The sequence shown here is derived from an EMBL/GenBank/DDBJ whole genome shotgun (WGS) entry which is preliminary data.</text>
</comment>
<dbReference type="Pfam" id="PF04552">
    <property type="entry name" value="Sigma54_DBD"/>
    <property type="match status" value="1"/>
</dbReference>
<dbReference type="GO" id="GO:0003677">
    <property type="term" value="F:DNA binding"/>
    <property type="evidence" value="ECO:0007669"/>
    <property type="project" value="UniProtKB-KW"/>
</dbReference>
<dbReference type="AlphaFoldDB" id="A0A351RA86"/>
<evidence type="ECO:0000256" key="8">
    <source>
        <dbReference type="ARBA" id="ARBA00023163"/>
    </source>
</evidence>